<keyword evidence="1" id="KW-0472">Membrane</keyword>
<keyword evidence="1" id="KW-0812">Transmembrane</keyword>
<dbReference type="Proteomes" id="UP001236723">
    <property type="component" value="Unassembled WGS sequence"/>
</dbReference>
<name>A0ABU0DR93_9BACI</name>
<protein>
    <submittedName>
        <fullName evidence="2">Uncharacterized protein</fullName>
    </submittedName>
</protein>
<feature type="transmembrane region" description="Helical" evidence="1">
    <location>
        <begin position="34"/>
        <end position="55"/>
    </location>
</feature>
<evidence type="ECO:0000256" key="1">
    <source>
        <dbReference type="SAM" id="Phobius"/>
    </source>
</evidence>
<keyword evidence="3" id="KW-1185">Reference proteome</keyword>
<proteinExistence type="predicted"/>
<gene>
    <name evidence="2" type="ORF">J2R98_000755</name>
</gene>
<evidence type="ECO:0000313" key="2">
    <source>
        <dbReference type="EMBL" id="MDQ0350952.1"/>
    </source>
</evidence>
<reference evidence="2 3" key="1">
    <citation type="submission" date="2023-07" db="EMBL/GenBank/DDBJ databases">
        <title>Genomic Encyclopedia of Type Strains, Phase IV (KMG-IV): sequencing the most valuable type-strain genomes for metagenomic binning, comparative biology and taxonomic classification.</title>
        <authorList>
            <person name="Goeker M."/>
        </authorList>
    </citation>
    <scope>NUCLEOTIDE SEQUENCE [LARGE SCALE GENOMIC DNA]</scope>
    <source>
        <strain evidence="2 3">DSM 15448</strain>
    </source>
</reference>
<feature type="transmembrane region" description="Helical" evidence="1">
    <location>
        <begin position="67"/>
        <end position="87"/>
    </location>
</feature>
<comment type="caution">
    <text evidence="2">The sequence shown here is derived from an EMBL/GenBank/DDBJ whole genome shotgun (WGS) entry which is preliminary data.</text>
</comment>
<sequence length="205" mass="24018">MVNKLLLWILFVLLLIINTFIYRTAVMLIPHPSWLIGLATILIYFIVIIPLTLYVTEKLIKYATSKGKALTLLLMATPVLIISLYFYNEYREKSLDQVMNYNEDELHELVVHEGHEQEWRTDEQEHAEAISEFLSQYQVKKMRNRDWDSDVSNEKGFRITIYKEGSAIMTSIYEDRLLDVGTGPYEVVNGPVDIGWIENYIKKHQ</sequence>
<feature type="transmembrane region" description="Helical" evidence="1">
    <location>
        <begin position="5"/>
        <end position="22"/>
    </location>
</feature>
<evidence type="ECO:0000313" key="3">
    <source>
        <dbReference type="Proteomes" id="UP001236723"/>
    </source>
</evidence>
<dbReference type="RefSeq" id="WP_307066248.1">
    <property type="nucleotide sequence ID" value="NZ_JAUSUP010000001.1"/>
</dbReference>
<keyword evidence="1" id="KW-1133">Transmembrane helix</keyword>
<organism evidence="2 3">
    <name type="scientific">Alkalibacillus filiformis</name>
    <dbReference type="NCBI Taxonomy" id="200990"/>
    <lineage>
        <taxon>Bacteria</taxon>
        <taxon>Bacillati</taxon>
        <taxon>Bacillota</taxon>
        <taxon>Bacilli</taxon>
        <taxon>Bacillales</taxon>
        <taxon>Bacillaceae</taxon>
        <taxon>Alkalibacillus</taxon>
    </lineage>
</organism>
<dbReference type="EMBL" id="JAUSUP010000001">
    <property type="protein sequence ID" value="MDQ0350952.1"/>
    <property type="molecule type" value="Genomic_DNA"/>
</dbReference>
<accession>A0ABU0DR93</accession>